<dbReference type="Gene3D" id="1.25.40.10">
    <property type="entry name" value="Tetratricopeptide repeat domain"/>
    <property type="match status" value="1"/>
</dbReference>
<dbReference type="Gene3D" id="1.10.10.10">
    <property type="entry name" value="Winged helix-like DNA-binding domain superfamily/Winged helix DNA-binding domain"/>
    <property type="match status" value="1"/>
</dbReference>
<dbReference type="PANTHER" id="PTHR16305:SF35">
    <property type="entry name" value="TRANSCRIPTIONAL ACTIVATOR DOMAIN"/>
    <property type="match status" value="1"/>
</dbReference>
<evidence type="ECO:0000256" key="2">
    <source>
        <dbReference type="ARBA" id="ARBA00022840"/>
    </source>
</evidence>
<evidence type="ECO:0000259" key="3">
    <source>
        <dbReference type="PROSITE" id="PS50043"/>
    </source>
</evidence>
<keyword evidence="2" id="KW-0067">ATP-binding</keyword>
<keyword evidence="1" id="KW-0547">Nucleotide-binding</keyword>
<dbReference type="InterPro" id="IPR016032">
    <property type="entry name" value="Sig_transdc_resp-reg_C-effctor"/>
</dbReference>
<dbReference type="Proteomes" id="UP001595956">
    <property type="component" value="Unassembled WGS sequence"/>
</dbReference>
<dbReference type="InterPro" id="IPR011990">
    <property type="entry name" value="TPR-like_helical_dom_sf"/>
</dbReference>
<protein>
    <submittedName>
        <fullName evidence="4">AAA family ATPase</fullName>
    </submittedName>
</protein>
<dbReference type="PRINTS" id="PR00038">
    <property type="entry name" value="HTHLUXR"/>
</dbReference>
<dbReference type="PROSITE" id="PS50043">
    <property type="entry name" value="HTH_LUXR_2"/>
    <property type="match status" value="1"/>
</dbReference>
<dbReference type="InterPro" id="IPR041664">
    <property type="entry name" value="AAA_16"/>
</dbReference>
<dbReference type="SMART" id="SM00421">
    <property type="entry name" value="HTH_LUXR"/>
    <property type="match status" value="1"/>
</dbReference>
<accession>A0ABW0MX61</accession>
<dbReference type="PANTHER" id="PTHR16305">
    <property type="entry name" value="TESTICULAR SOLUBLE ADENYLYL CYCLASE"/>
    <property type="match status" value="1"/>
</dbReference>
<gene>
    <name evidence="4" type="ORF">ACFPKY_02770</name>
</gene>
<dbReference type="SUPFAM" id="SSF46894">
    <property type="entry name" value="C-terminal effector domain of the bipartite response regulators"/>
    <property type="match status" value="1"/>
</dbReference>
<dbReference type="CDD" id="cd06170">
    <property type="entry name" value="LuxR_C_like"/>
    <property type="match status" value="1"/>
</dbReference>
<dbReference type="RefSeq" id="WP_345177598.1">
    <property type="nucleotide sequence ID" value="NZ_BAABFQ010000006.1"/>
</dbReference>
<evidence type="ECO:0000313" key="5">
    <source>
        <dbReference type="Proteomes" id="UP001595956"/>
    </source>
</evidence>
<dbReference type="EMBL" id="JBHSMD010000001">
    <property type="protein sequence ID" value="MFC5492003.1"/>
    <property type="molecule type" value="Genomic_DNA"/>
</dbReference>
<dbReference type="Pfam" id="PF00196">
    <property type="entry name" value="GerE"/>
    <property type="match status" value="1"/>
</dbReference>
<dbReference type="Gene3D" id="3.40.50.300">
    <property type="entry name" value="P-loop containing nucleotide triphosphate hydrolases"/>
    <property type="match status" value="1"/>
</dbReference>
<organism evidence="4 5">
    <name type="scientific">Nocardioides caricicola</name>
    <dbReference type="NCBI Taxonomy" id="634770"/>
    <lineage>
        <taxon>Bacteria</taxon>
        <taxon>Bacillati</taxon>
        <taxon>Actinomycetota</taxon>
        <taxon>Actinomycetes</taxon>
        <taxon>Propionibacteriales</taxon>
        <taxon>Nocardioidaceae</taxon>
        <taxon>Nocardioides</taxon>
    </lineage>
</organism>
<evidence type="ECO:0000313" key="4">
    <source>
        <dbReference type="EMBL" id="MFC5492003.1"/>
    </source>
</evidence>
<dbReference type="Pfam" id="PF13191">
    <property type="entry name" value="AAA_16"/>
    <property type="match status" value="1"/>
</dbReference>
<feature type="domain" description="HTH luxR-type" evidence="3">
    <location>
        <begin position="904"/>
        <end position="969"/>
    </location>
</feature>
<name>A0ABW0MX61_9ACTN</name>
<proteinExistence type="predicted"/>
<evidence type="ECO:0000256" key="1">
    <source>
        <dbReference type="ARBA" id="ARBA00022741"/>
    </source>
</evidence>
<dbReference type="SUPFAM" id="SSF48452">
    <property type="entry name" value="TPR-like"/>
    <property type="match status" value="1"/>
</dbReference>
<comment type="caution">
    <text evidence="4">The sequence shown here is derived from an EMBL/GenBank/DDBJ whole genome shotgun (WGS) entry which is preliminary data.</text>
</comment>
<dbReference type="InterPro" id="IPR036388">
    <property type="entry name" value="WH-like_DNA-bd_sf"/>
</dbReference>
<reference evidence="5" key="1">
    <citation type="journal article" date="2019" name="Int. J. Syst. Evol. Microbiol.">
        <title>The Global Catalogue of Microorganisms (GCM) 10K type strain sequencing project: providing services to taxonomists for standard genome sequencing and annotation.</title>
        <authorList>
            <consortium name="The Broad Institute Genomics Platform"/>
            <consortium name="The Broad Institute Genome Sequencing Center for Infectious Disease"/>
            <person name="Wu L."/>
            <person name="Ma J."/>
        </authorList>
    </citation>
    <scope>NUCLEOTIDE SEQUENCE [LARGE SCALE GENOMIC DNA]</scope>
    <source>
        <strain evidence="5">KACC 13778</strain>
    </source>
</reference>
<dbReference type="InterPro" id="IPR000792">
    <property type="entry name" value="Tscrpt_reg_LuxR_C"/>
</dbReference>
<keyword evidence="5" id="KW-1185">Reference proteome</keyword>
<dbReference type="InterPro" id="IPR027417">
    <property type="entry name" value="P-loop_NTPase"/>
</dbReference>
<dbReference type="SUPFAM" id="SSF52540">
    <property type="entry name" value="P-loop containing nucleoside triphosphate hydrolases"/>
    <property type="match status" value="1"/>
</dbReference>
<sequence length="972" mass="105129">MASHTSRTLIGRDAELTEIASLLGVRSSERPGVVLLSGDAGVGKTRLLVELRDLAFTEGWQVCAGHCLDFGDSALPYLPFSEVLGRLGADLPQVVEEVAAQHPALARLQPGRRVMGSAERGDDAAALDRADLFEAVHALLEAAAAKAPLLLVIEDTHWADQSTRDMLSFLFSRGFEGPVGLVVSYRSDDLHRRHPLRRQVAEWSRVRGVHRVALSPLPDDAVRALIAELVPEGLAEKELVDIVDRAEGNAFFVEELTSAASGPGSWVPADLADVLLVRLDRLDDTARQVVRAASVAGRKVSHEMLAGASGLGLDALDEGLRKAVEMNVLVASPGTYSFRHALLGEAVYDDLLPGERVRLHTQYVAALQAGEVRGTAAELARHARLANDLDTALSASIQAGNEAMRVGGPDEAAYHYQQALELLSDPRRCAQVDLDLSKLVVSAAEALSASGDPERSVKVLAEQIERLPVNAPSAWRARMMSTQAIMIMNTEILDDPVQLSTEALALVPDGDSGLRTRVLADHARVLAAMGHYDEAQIVGMDALTLAERLDLHELASEVITTLSGLKKSGPKEGLRAALADAVVRAEESGALGSELRARYLLGRSYEDFAEFDETERWFRSAIDRAVRAGQPFAPYGFEARWQLAWVYEVQGRWDEMLVLTDDLAGNPPPIPRALLCSLRFRVQQARGLDVDARSLRKFWAREGGVAINAASIEMDAAGRRGDAAAAIEVYDEVVAVLSTIWHEWFSARIRLGAVTIGAVAQAMPSLSAAERASYVARVDRIHADGHVVLDRYSDPSGHWGPEGRAWMKRLDAETLRARWLAGVDAPPLDALVDTWRDAVALYEDFGHVYELARVRATLAGILRASGDLAGARELADQAREVAHRLGAQPLLDELRALGTTPVREEHGSDTLTPRESEILALVAEGRSNGEIAKLLFISTKTVSVHVSNILGKLDAAGRTEAAAIARRRGLIG</sequence>
<dbReference type="PROSITE" id="PS00622">
    <property type="entry name" value="HTH_LUXR_1"/>
    <property type="match status" value="1"/>
</dbReference>